<dbReference type="EMBL" id="LR593887">
    <property type="protein sequence ID" value="VTR99086.1"/>
    <property type="molecule type" value="Genomic_DNA"/>
</dbReference>
<proteinExistence type="predicted"/>
<evidence type="ECO:0000256" key="1">
    <source>
        <dbReference type="SAM" id="Phobius"/>
    </source>
</evidence>
<dbReference type="EMBL" id="LR586016">
    <property type="protein sequence ID" value="VIP01666.1"/>
    <property type="molecule type" value="Genomic_DNA"/>
</dbReference>
<dbReference type="InParanoid" id="A0A6C2YJS2"/>
<organism evidence="2">
    <name type="scientific">Tuwongella immobilis</name>
    <dbReference type="NCBI Taxonomy" id="692036"/>
    <lineage>
        <taxon>Bacteria</taxon>
        <taxon>Pseudomonadati</taxon>
        <taxon>Planctomycetota</taxon>
        <taxon>Planctomycetia</taxon>
        <taxon>Gemmatales</taxon>
        <taxon>Gemmataceae</taxon>
        <taxon>Tuwongella</taxon>
    </lineage>
</organism>
<dbReference type="RefSeq" id="WP_162656883.1">
    <property type="nucleotide sequence ID" value="NZ_LR593887.1"/>
</dbReference>
<feature type="transmembrane region" description="Helical" evidence="1">
    <location>
        <begin position="227"/>
        <end position="244"/>
    </location>
</feature>
<evidence type="ECO:0000313" key="2">
    <source>
        <dbReference type="EMBL" id="VIP01666.1"/>
    </source>
</evidence>
<feature type="transmembrane region" description="Helical" evidence="1">
    <location>
        <begin position="123"/>
        <end position="141"/>
    </location>
</feature>
<feature type="transmembrane region" description="Helical" evidence="1">
    <location>
        <begin position="68"/>
        <end position="87"/>
    </location>
</feature>
<feature type="transmembrane region" description="Helical" evidence="1">
    <location>
        <begin position="176"/>
        <end position="193"/>
    </location>
</feature>
<feature type="transmembrane region" description="Helical" evidence="1">
    <location>
        <begin position="200"/>
        <end position="221"/>
    </location>
</feature>
<reference evidence="2" key="1">
    <citation type="submission" date="2019-04" db="EMBL/GenBank/DDBJ databases">
        <authorList>
            <consortium name="Science for Life Laboratories"/>
        </authorList>
    </citation>
    <scope>NUCLEOTIDE SEQUENCE</scope>
    <source>
        <strain evidence="2">MBLW1</strain>
    </source>
</reference>
<dbReference type="Proteomes" id="UP000464378">
    <property type="component" value="Chromosome"/>
</dbReference>
<dbReference type="KEGG" id="tim:GMBLW1_22940"/>
<feature type="transmembrane region" description="Helical" evidence="1">
    <location>
        <begin position="148"/>
        <end position="170"/>
    </location>
</feature>
<dbReference type="AlphaFoldDB" id="A0A6C2YJS2"/>
<keyword evidence="1" id="KW-0812">Transmembrane</keyword>
<keyword evidence="3" id="KW-1185">Reference proteome</keyword>
<protein>
    <submittedName>
        <fullName evidence="2">Uncharacterized protein</fullName>
    </submittedName>
</protein>
<feature type="transmembrane region" description="Helical" evidence="1">
    <location>
        <begin position="14"/>
        <end position="33"/>
    </location>
</feature>
<feature type="transmembrane region" description="Helical" evidence="1">
    <location>
        <begin position="256"/>
        <end position="275"/>
    </location>
</feature>
<name>A0A6C2YJS2_9BACT</name>
<gene>
    <name evidence="2" type="ORF">GMBLW1_22940</name>
</gene>
<accession>A0A6C2YJS2</accession>
<keyword evidence="1" id="KW-0472">Membrane</keyword>
<evidence type="ECO:0000313" key="3">
    <source>
        <dbReference type="Proteomes" id="UP000464378"/>
    </source>
</evidence>
<sequence>MPPLSLILDNLRNVILPAFLPSLAVMLLGWAILGVRFSRWWGGLAVIAGLMVGNHSTEALSLTPGNSALTWILPLTGLAILVGMLASVPQIPRIVGELLRLGVAVFAAQKLTPSDLQSQVPGLMLMVVVAIYGLQSIAAAVDRQRPGGAIVACHVLPAGMLAGVLIFAHSNRMMDAAHLLFASLAGVMLLAWYRKPMIGPALAASSIMLPGLALAGIDQTFSEVPKIAFVLPAIAPILAGIVLLPKLKTLSPKWGVIVLLLAVLSVAGTGLGLAIQHESLPTVEDEEW</sequence>
<feature type="transmembrane region" description="Helical" evidence="1">
    <location>
        <begin position="40"/>
        <end position="56"/>
    </location>
</feature>
<keyword evidence="1" id="KW-1133">Transmembrane helix</keyword>